<feature type="compositionally biased region" description="Low complexity" evidence="1">
    <location>
        <begin position="371"/>
        <end position="384"/>
    </location>
</feature>
<dbReference type="Proteomes" id="UP001497453">
    <property type="component" value="Chromosome 6"/>
</dbReference>
<feature type="compositionally biased region" description="Basic and acidic residues" evidence="1">
    <location>
        <begin position="419"/>
        <end position="430"/>
    </location>
</feature>
<feature type="region of interest" description="Disordered" evidence="1">
    <location>
        <begin position="85"/>
        <end position="107"/>
    </location>
</feature>
<feature type="compositionally biased region" description="Polar residues" evidence="1">
    <location>
        <begin position="445"/>
        <end position="455"/>
    </location>
</feature>
<keyword evidence="2" id="KW-0812">Transmembrane</keyword>
<feature type="compositionally biased region" description="Low complexity" evidence="1">
    <location>
        <begin position="551"/>
        <end position="568"/>
    </location>
</feature>
<organism evidence="3 4">
    <name type="scientific">Somion occarium</name>
    <dbReference type="NCBI Taxonomy" id="3059160"/>
    <lineage>
        <taxon>Eukaryota</taxon>
        <taxon>Fungi</taxon>
        <taxon>Dikarya</taxon>
        <taxon>Basidiomycota</taxon>
        <taxon>Agaricomycotina</taxon>
        <taxon>Agaricomycetes</taxon>
        <taxon>Polyporales</taxon>
        <taxon>Cerrenaceae</taxon>
        <taxon>Somion</taxon>
    </lineage>
</organism>
<name>A0ABP1DXC9_9APHY</name>
<sequence length="704" mass="74855">MAIPAECPNCNQTNSNNQQPSNHRNSSPNLGVITGVLGGLALIAILVFVIVPLVRRRKGRQARKVGDVESSPTSERRPTLFSYISRGPSSLRHHRKTTSGPDQLLPLLPPLSTFTWSDLRSQNTSVDSKASLDDEDGMEKVEIYSFPTDNATTSHQSRSGWAQGGRSVKTGERPARSAWSAHVSASGLPSPQRSPTPPGLPSESSLPADQDKSAQAPSASAKPNTSLVLSPRPLPFVEAFTLTVSGIEPLMEHPVKTNKRSSRPASIQLPSPPASPPVSQSSQPGSFSRSRSVRSQSNATLPQSDVRFNRFRPPLSSNQSAPTSLPFRPPTSSHSSSLPYSPSPVVPATPGQSTTQSPPLTGAFRNDLLRSGSSSSGAGNDSPSRYPAVTPSDSTLPTSISRRRSGSTASERPPPRVPLESRLRPSDMFRRASLSANAPVIPGQRSLTSDASSVMSLPIGGGDGAPEPSASRAYLRMSGSHHTTPQYETTSTSYGGQGGSLPYFDPTTQRDQSYNIQPSSSSHTNYNQTYTSTSGSSNPGIRPLPIPPVIPSSSSSSSSSAHPLPQSILTRDNSQTRKMNSKSAQPNLVKRKDSSALRPLPTSPFLHSPPTSPPLRPVVPSTRSRGGSISSLNVMNPHPYSNRSRAGSVVTLGEPRFESVKEGVEDRLSEEGSSDADSRRSTRAVLPPLKPLPALQFSEFAPGK</sequence>
<protein>
    <submittedName>
        <fullName evidence="3">Uncharacterized protein</fullName>
    </submittedName>
</protein>
<feature type="compositionally biased region" description="Low complexity" evidence="1">
    <location>
        <begin position="7"/>
        <end position="22"/>
    </location>
</feature>
<keyword evidence="4" id="KW-1185">Reference proteome</keyword>
<feature type="compositionally biased region" description="Polar residues" evidence="1">
    <location>
        <begin position="506"/>
        <end position="536"/>
    </location>
</feature>
<feature type="compositionally biased region" description="Low complexity" evidence="1">
    <location>
        <begin position="213"/>
        <end position="223"/>
    </location>
</feature>
<evidence type="ECO:0000256" key="2">
    <source>
        <dbReference type="SAM" id="Phobius"/>
    </source>
</evidence>
<feature type="compositionally biased region" description="Polar residues" evidence="1">
    <location>
        <begin position="147"/>
        <end position="160"/>
    </location>
</feature>
<feature type="transmembrane region" description="Helical" evidence="2">
    <location>
        <begin position="30"/>
        <end position="54"/>
    </location>
</feature>
<feature type="compositionally biased region" description="Low complexity" evidence="1">
    <location>
        <begin position="330"/>
        <end position="340"/>
    </location>
</feature>
<proteinExistence type="predicted"/>
<dbReference type="EMBL" id="OZ037949">
    <property type="protein sequence ID" value="CAL1711279.1"/>
    <property type="molecule type" value="Genomic_DNA"/>
</dbReference>
<gene>
    <name evidence="3" type="ORF">GFSPODELE1_LOCUS8263</name>
</gene>
<evidence type="ECO:0000256" key="1">
    <source>
        <dbReference type="SAM" id="MobiDB-lite"/>
    </source>
</evidence>
<feature type="region of interest" description="Disordered" evidence="1">
    <location>
        <begin position="145"/>
        <end position="230"/>
    </location>
</feature>
<feature type="compositionally biased region" description="Basic and acidic residues" evidence="1">
    <location>
        <begin position="655"/>
        <end position="680"/>
    </location>
</feature>
<feature type="compositionally biased region" description="Low complexity" evidence="1">
    <location>
        <begin position="277"/>
        <end position="297"/>
    </location>
</feature>
<reference evidence="4" key="1">
    <citation type="submission" date="2024-04" db="EMBL/GenBank/DDBJ databases">
        <authorList>
            <person name="Shaw F."/>
            <person name="Minotto A."/>
        </authorList>
    </citation>
    <scope>NUCLEOTIDE SEQUENCE [LARGE SCALE GENOMIC DNA]</scope>
</reference>
<feature type="region of interest" description="Disordered" evidence="1">
    <location>
        <begin position="60"/>
        <end position="79"/>
    </location>
</feature>
<feature type="compositionally biased region" description="Polar residues" evidence="1">
    <location>
        <begin position="569"/>
        <end position="586"/>
    </location>
</feature>
<evidence type="ECO:0000313" key="4">
    <source>
        <dbReference type="Proteomes" id="UP001497453"/>
    </source>
</evidence>
<feature type="compositionally biased region" description="Polar residues" evidence="1">
    <location>
        <begin position="350"/>
        <end position="359"/>
    </location>
</feature>
<keyword evidence="2" id="KW-0472">Membrane</keyword>
<accession>A0ABP1DXC9</accession>
<keyword evidence="2" id="KW-1133">Transmembrane helix</keyword>
<feature type="compositionally biased region" description="Polar residues" evidence="1">
    <location>
        <begin position="627"/>
        <end position="645"/>
    </location>
</feature>
<feature type="region of interest" description="Disordered" evidence="1">
    <location>
        <begin position="1"/>
        <end position="26"/>
    </location>
</feature>
<feature type="region of interest" description="Disordered" evidence="1">
    <location>
        <begin position="253"/>
        <end position="689"/>
    </location>
</feature>
<feature type="compositionally biased region" description="Polar residues" evidence="1">
    <location>
        <begin position="391"/>
        <end position="410"/>
    </location>
</feature>
<evidence type="ECO:0000313" key="3">
    <source>
        <dbReference type="EMBL" id="CAL1711279.1"/>
    </source>
</evidence>